<dbReference type="RefSeq" id="WP_084089416.1">
    <property type="nucleotide sequence ID" value="NZ_FQWO01000002.1"/>
</dbReference>
<accession>A0A1M5JT30</accession>
<dbReference type="InterPro" id="IPR016187">
    <property type="entry name" value="CTDL_fold"/>
</dbReference>
<dbReference type="PROSITE" id="PS51257">
    <property type="entry name" value="PROKAR_LIPOPROTEIN"/>
    <property type="match status" value="1"/>
</dbReference>
<feature type="chain" id="PRO_5013110230" evidence="1">
    <location>
        <begin position="22"/>
        <end position="1033"/>
    </location>
</feature>
<evidence type="ECO:0000256" key="1">
    <source>
        <dbReference type="SAM" id="SignalP"/>
    </source>
</evidence>
<protein>
    <submittedName>
        <fullName evidence="3">Formylglycine-generating enzyme required for sulfatase activity</fullName>
    </submittedName>
    <submittedName>
        <fullName evidence="4">Formylglycine-generating enzyme, required for sulfatase activity, contains SUMF1/FGE domain</fullName>
    </submittedName>
</protein>
<dbReference type="PANTHER" id="PTHR23150">
    <property type="entry name" value="SULFATASE MODIFYING FACTOR 1, 2"/>
    <property type="match status" value="1"/>
</dbReference>
<evidence type="ECO:0000313" key="6">
    <source>
        <dbReference type="Proteomes" id="UP000237771"/>
    </source>
</evidence>
<evidence type="ECO:0000313" key="4">
    <source>
        <dbReference type="EMBL" id="SHG43727.1"/>
    </source>
</evidence>
<reference evidence="5" key="2">
    <citation type="submission" date="2016-11" db="EMBL/GenBank/DDBJ databases">
        <authorList>
            <person name="Varghese N."/>
            <person name="Submissions S."/>
        </authorList>
    </citation>
    <scope>NUCLEOTIDE SEQUENCE [LARGE SCALE GENOMIC DNA]</scope>
    <source>
        <strain evidence="5">DSM 19729</strain>
    </source>
</reference>
<dbReference type="PANTHER" id="PTHR23150:SF19">
    <property type="entry name" value="FORMYLGLYCINE-GENERATING ENZYME"/>
    <property type="match status" value="1"/>
</dbReference>
<name>A0A1M5JT30_9FLAO</name>
<reference evidence="4" key="1">
    <citation type="submission" date="2016-11" db="EMBL/GenBank/DDBJ databases">
        <authorList>
            <person name="Jaros S."/>
            <person name="Januszkiewicz K."/>
            <person name="Wedrychowicz H."/>
        </authorList>
    </citation>
    <scope>NUCLEOTIDE SEQUENCE [LARGE SCALE GENOMIC DNA]</scope>
    <source>
        <strain evidence="4">DSM 19729</strain>
    </source>
</reference>
<dbReference type="GO" id="GO:0120147">
    <property type="term" value="F:formylglycine-generating oxidase activity"/>
    <property type="evidence" value="ECO:0007669"/>
    <property type="project" value="TreeGrafter"/>
</dbReference>
<dbReference type="Pfam" id="PF03781">
    <property type="entry name" value="FGE-sulfatase"/>
    <property type="match status" value="1"/>
</dbReference>
<dbReference type="SUPFAM" id="SSF56436">
    <property type="entry name" value="C-type lectin-like"/>
    <property type="match status" value="1"/>
</dbReference>
<organism evidence="4 5">
    <name type="scientific">Flavobacterium granuli</name>
    <dbReference type="NCBI Taxonomy" id="280093"/>
    <lineage>
        <taxon>Bacteria</taxon>
        <taxon>Pseudomonadati</taxon>
        <taxon>Bacteroidota</taxon>
        <taxon>Flavobacteriia</taxon>
        <taxon>Flavobacteriales</taxon>
        <taxon>Flavobacteriaceae</taxon>
        <taxon>Flavobacterium</taxon>
    </lineage>
</organism>
<feature type="domain" description="Sulfatase-modifying factor enzyme-like" evidence="2">
    <location>
        <begin position="801"/>
        <end position="1030"/>
    </location>
</feature>
<dbReference type="EMBL" id="FQWO01000002">
    <property type="protein sequence ID" value="SHG43727.1"/>
    <property type="molecule type" value="Genomic_DNA"/>
</dbReference>
<evidence type="ECO:0000313" key="5">
    <source>
        <dbReference type="Proteomes" id="UP000184384"/>
    </source>
</evidence>
<evidence type="ECO:0000259" key="2">
    <source>
        <dbReference type="Pfam" id="PF03781"/>
    </source>
</evidence>
<dbReference type="Gene3D" id="3.90.1580.10">
    <property type="entry name" value="paralog of FGE (formylglycine-generating enzyme)"/>
    <property type="match status" value="1"/>
</dbReference>
<dbReference type="InterPro" id="IPR042095">
    <property type="entry name" value="SUMF_sf"/>
</dbReference>
<gene>
    <name evidence="3" type="ORF">BC624_1029</name>
    <name evidence="4" type="ORF">SAMN05443373_1029</name>
</gene>
<dbReference type="EMBL" id="PVUB01000002">
    <property type="protein sequence ID" value="PRZ26051.1"/>
    <property type="molecule type" value="Genomic_DNA"/>
</dbReference>
<proteinExistence type="predicted"/>
<sequence>MKKSIPSVICLLFMFSCIVMQGQSLKSIELGKNKNKGLEIKSFNGFQTPGYEIPLVSFLVNGSQYSSSLGIAENGSVVFGNKLRLKYTFEKSNKWGIKATVTFINEGNDTLKIANVVPFGESEKHIYITAFGGKGLSQTHLFRPNYKPVNIIVPDNAWEMGFATINCDNGNSFCALTRRDKSSITNGEARRFQTILHPQGVVTYNLWIADYIGTWQDGLRLMFQDRMLYDVEPGTFNNAIYEREDLKWVRKIYSGHFLAAWHNYFYDATKQAFTYEDFNKQINKLYGGDDFTILWHGWPMMGMDQRNQFDIFRSLPTGIEGIRDQSRTALKKYNNRLFTAFMPWDLPAGTNQMYNSTRSEPLFEGLAKVAKQAELWGTMLDTRSESKVELQAAVDAQRKGFAIFPEGMAVPRDMQNCVIGRVHAALTYPPMLNLNKLIKPEFTILRQAVVDSVTVKRDMAISFFSGYGAEMHLYVSPKTDWVQDLYSYYGRMTQLLRTNHDAFQSKNYSPLIPTTVDDVWVNKWDNSNKTVYTIYSVNPKGHNGSLFEVLPETGYHFVDLWNHQELKPVANGSKWLVSASIASFEAAYVGTNQEGEVGCIAKLPILLECKKSTDNISIASLEGNSIKVWKGSPAYSKTPLILKTGKHILSTKKDLASYEGDVVVQLFDNDILLDEVVLKGTKKEQVPVYKPFISPVSKTNYESANMNVKLERQNDKLYVNAADGEIKITALDQVALTPLLLRSGNHQVKLFDAFGQYEGNVKIQLYKNKKVIDSCVVGLPYGYMRLLKEPGKTVKSAKTPEGMIEIPAGTFTFKAEQKFHWFSKQPVEDTAKTVTLPRYFVDKNPVTNKQYLAFVKASNYKPKDGENYLKHWLNGQIPEGQENYPVCYVSKEDAEAYALWAGKRLPSEKEWLYAAQGSDGRLWPWGNTPDTKGEKCNLGDGIPTAVGKFPQGANQFGVEDLTGCIWQITNDEYFQGATKIFIMKGGSYFKPEASWWYVEGGAKPLIRRQHQLRVSPGYERAATIGFRCVKDAE</sequence>
<dbReference type="Proteomes" id="UP000237771">
    <property type="component" value="Unassembled WGS sequence"/>
</dbReference>
<dbReference type="STRING" id="280093.SAMN05443373_1029"/>
<keyword evidence="6" id="KW-1185">Reference proteome</keyword>
<reference evidence="3 6" key="3">
    <citation type="submission" date="2018-03" db="EMBL/GenBank/DDBJ databases">
        <title>Genomic Encyclopedia of Archaeal and Bacterial Type Strains, Phase II (KMG-II): from individual species to whole genera.</title>
        <authorList>
            <person name="Goeker M."/>
        </authorList>
    </citation>
    <scope>NUCLEOTIDE SEQUENCE [LARGE SCALE GENOMIC DNA]</scope>
    <source>
        <strain evidence="3 6">DSM 17797</strain>
    </source>
</reference>
<keyword evidence="1" id="KW-0732">Signal</keyword>
<feature type="signal peptide" evidence="1">
    <location>
        <begin position="1"/>
        <end position="21"/>
    </location>
</feature>
<dbReference type="InterPro" id="IPR005532">
    <property type="entry name" value="SUMF_dom"/>
</dbReference>
<dbReference type="InterPro" id="IPR051043">
    <property type="entry name" value="Sulfatase_Mod_Factor_Kinase"/>
</dbReference>
<dbReference type="OrthoDB" id="9768004at2"/>
<dbReference type="Proteomes" id="UP000184384">
    <property type="component" value="Unassembled WGS sequence"/>
</dbReference>
<dbReference type="AlphaFoldDB" id="A0A1M5JT30"/>
<evidence type="ECO:0000313" key="3">
    <source>
        <dbReference type="EMBL" id="PRZ26051.1"/>
    </source>
</evidence>